<dbReference type="OrthoDB" id="1111222at2"/>
<dbReference type="InterPro" id="IPR025646">
    <property type="entry name" value="DUF4350"/>
</dbReference>
<organism evidence="1 2">
    <name type="scientific">Mucilaginibacter gotjawali</name>
    <dbReference type="NCBI Taxonomy" id="1550579"/>
    <lineage>
        <taxon>Bacteria</taxon>
        <taxon>Pseudomonadati</taxon>
        <taxon>Bacteroidota</taxon>
        <taxon>Sphingobacteriia</taxon>
        <taxon>Sphingobacteriales</taxon>
        <taxon>Sphingobacteriaceae</taxon>
        <taxon>Mucilaginibacter</taxon>
    </lineage>
</organism>
<dbReference type="Pfam" id="PF14258">
    <property type="entry name" value="DUF4350"/>
    <property type="match status" value="1"/>
</dbReference>
<name>A0A0X8X5S8_9SPHI</name>
<protein>
    <submittedName>
        <fullName evidence="1">Uncharacterized protein</fullName>
    </submittedName>
</protein>
<dbReference type="RefSeq" id="WP_096354729.1">
    <property type="nucleotide sequence ID" value="NZ_AP017313.1"/>
</dbReference>
<accession>A0A0X8X5S8</accession>
<evidence type="ECO:0000313" key="1">
    <source>
        <dbReference type="EMBL" id="BAU56116.1"/>
    </source>
</evidence>
<sequence>MKSKSLKIYLISAGILLVLYIIAEANRPKSINWIDTLNHNDKIPFGTYIMFERLNDIYPGAHIVTYRQPVYSVLAEDSVKNTSYIIVAPDVELTETDYDQLVKYVKAGNDVFIGAKYFGKLIKKELKVETRQTFNLNKADSVHFLSPALNPDKYYGLLKGVGNIYFNNFDTSKTIVIGENAEHRANFLKFKMGKGALYLMANPKFFGNYSMLNVQGRAYASTALSFVKNTDQVIWDEYYTIGDETNDSPMRVFFSHATLAWAYYITLFSLLAFVLFEIKRRQRVIPVIEPLSNSTLDFVNVVGQVYYEKRDNANIARKNILYFLSRLRDEFQIKTNSLDAEFKENLSGKFGFDKTFSENFVDYLNYINEKDHVTDRDLIKLDNFIEEFYTKSR</sequence>
<dbReference type="Proteomes" id="UP000218263">
    <property type="component" value="Chromosome"/>
</dbReference>
<reference evidence="1 2" key="1">
    <citation type="submission" date="2015-12" db="EMBL/GenBank/DDBJ databases">
        <title>Genome sequence of Mucilaginibacter gotjawali.</title>
        <authorList>
            <person name="Lee J.S."/>
            <person name="Lee K.C."/>
            <person name="Kim K.K."/>
            <person name="Lee B.W."/>
        </authorList>
    </citation>
    <scope>NUCLEOTIDE SEQUENCE [LARGE SCALE GENOMIC DNA]</scope>
    <source>
        <strain evidence="1 2">SA3-7</strain>
    </source>
</reference>
<dbReference type="AlphaFoldDB" id="A0A0X8X5S8"/>
<gene>
    <name evidence="1" type="ORF">MgSA37_04313</name>
</gene>
<dbReference type="KEGG" id="mgot:MgSA37_04313"/>
<proteinExistence type="predicted"/>
<keyword evidence="2" id="KW-1185">Reference proteome</keyword>
<evidence type="ECO:0000313" key="2">
    <source>
        <dbReference type="Proteomes" id="UP000218263"/>
    </source>
</evidence>
<dbReference type="EMBL" id="AP017313">
    <property type="protein sequence ID" value="BAU56116.1"/>
    <property type="molecule type" value="Genomic_DNA"/>
</dbReference>